<protein>
    <recommendedName>
        <fullName evidence="4">Short-chain dehydrogenases/reductase</fullName>
    </recommendedName>
</protein>
<reference evidence="2" key="2">
    <citation type="submission" date="2023-06" db="EMBL/GenBank/DDBJ databases">
        <authorList>
            <consortium name="Lawrence Berkeley National Laboratory"/>
            <person name="Haridas S."/>
            <person name="Hensen N."/>
            <person name="Bonometti L."/>
            <person name="Westerberg I."/>
            <person name="Brannstrom I.O."/>
            <person name="Guillou S."/>
            <person name="Cros-Aarteil S."/>
            <person name="Calhoun S."/>
            <person name="Kuo A."/>
            <person name="Mondo S."/>
            <person name="Pangilinan J."/>
            <person name="Riley R."/>
            <person name="Labutti K."/>
            <person name="Andreopoulos B."/>
            <person name="Lipzen A."/>
            <person name="Chen C."/>
            <person name="Yanf M."/>
            <person name="Daum C."/>
            <person name="Ng V."/>
            <person name="Clum A."/>
            <person name="Steindorff A."/>
            <person name="Ohm R."/>
            <person name="Martin F."/>
            <person name="Silar P."/>
            <person name="Natvig D."/>
            <person name="Lalanne C."/>
            <person name="Gautier V."/>
            <person name="Ament-Velasquez S.L."/>
            <person name="Kruys A."/>
            <person name="Hutchinson M.I."/>
            <person name="Powell A.J."/>
            <person name="Barry K."/>
            <person name="Miller A.N."/>
            <person name="Grigoriev I.V."/>
            <person name="Debuchy R."/>
            <person name="Gladieux P."/>
            <person name="Thoren M.H."/>
            <person name="Johannesson H."/>
        </authorList>
    </citation>
    <scope>NUCLEOTIDE SEQUENCE</scope>
    <source>
        <strain evidence="2">CBS 118394</strain>
    </source>
</reference>
<name>A0AAE0IHB2_9PEZI</name>
<evidence type="ECO:0000313" key="3">
    <source>
        <dbReference type="Proteomes" id="UP001283341"/>
    </source>
</evidence>
<dbReference type="SUPFAM" id="SSF51735">
    <property type="entry name" value="NAD(P)-binding Rossmann-fold domains"/>
    <property type="match status" value="1"/>
</dbReference>
<keyword evidence="1" id="KW-0560">Oxidoreductase</keyword>
<dbReference type="PANTHER" id="PTHR47534:SF3">
    <property type="entry name" value="ALCOHOL DEHYDROGENASE-LIKE C-TERMINAL DOMAIN-CONTAINING PROTEIN"/>
    <property type="match status" value="1"/>
</dbReference>
<dbReference type="EMBL" id="JAUEDM010000002">
    <property type="protein sequence ID" value="KAK3324908.1"/>
    <property type="molecule type" value="Genomic_DNA"/>
</dbReference>
<evidence type="ECO:0008006" key="4">
    <source>
        <dbReference type="Google" id="ProtNLM"/>
    </source>
</evidence>
<evidence type="ECO:0000256" key="1">
    <source>
        <dbReference type="ARBA" id="ARBA00023002"/>
    </source>
</evidence>
<dbReference type="InterPro" id="IPR052228">
    <property type="entry name" value="Sec_Metab_Biosynth_Oxidored"/>
</dbReference>
<reference evidence="2" key="1">
    <citation type="journal article" date="2023" name="Mol. Phylogenet. Evol.">
        <title>Genome-scale phylogeny and comparative genomics of the fungal order Sordariales.</title>
        <authorList>
            <person name="Hensen N."/>
            <person name="Bonometti L."/>
            <person name="Westerberg I."/>
            <person name="Brannstrom I.O."/>
            <person name="Guillou S."/>
            <person name="Cros-Aarteil S."/>
            <person name="Calhoun S."/>
            <person name="Haridas S."/>
            <person name="Kuo A."/>
            <person name="Mondo S."/>
            <person name="Pangilinan J."/>
            <person name="Riley R."/>
            <person name="LaButti K."/>
            <person name="Andreopoulos B."/>
            <person name="Lipzen A."/>
            <person name="Chen C."/>
            <person name="Yan M."/>
            <person name="Daum C."/>
            <person name="Ng V."/>
            <person name="Clum A."/>
            <person name="Steindorff A."/>
            <person name="Ohm R.A."/>
            <person name="Martin F."/>
            <person name="Silar P."/>
            <person name="Natvig D.O."/>
            <person name="Lalanne C."/>
            <person name="Gautier V."/>
            <person name="Ament-Velasquez S.L."/>
            <person name="Kruys A."/>
            <person name="Hutchinson M.I."/>
            <person name="Powell A.J."/>
            <person name="Barry K."/>
            <person name="Miller A.N."/>
            <person name="Grigoriev I.V."/>
            <person name="Debuchy R."/>
            <person name="Gladieux P."/>
            <person name="Hiltunen Thoren M."/>
            <person name="Johannesson H."/>
        </authorList>
    </citation>
    <scope>NUCLEOTIDE SEQUENCE</scope>
    <source>
        <strain evidence="2">CBS 118394</strain>
    </source>
</reference>
<dbReference type="InterPro" id="IPR036291">
    <property type="entry name" value="NAD(P)-bd_dom_sf"/>
</dbReference>
<dbReference type="Proteomes" id="UP001283341">
    <property type="component" value="Unassembled WGS sequence"/>
</dbReference>
<proteinExistence type="predicted"/>
<organism evidence="2 3">
    <name type="scientific">Apodospora peruviana</name>
    <dbReference type="NCBI Taxonomy" id="516989"/>
    <lineage>
        <taxon>Eukaryota</taxon>
        <taxon>Fungi</taxon>
        <taxon>Dikarya</taxon>
        <taxon>Ascomycota</taxon>
        <taxon>Pezizomycotina</taxon>
        <taxon>Sordariomycetes</taxon>
        <taxon>Sordariomycetidae</taxon>
        <taxon>Sordariales</taxon>
        <taxon>Lasiosphaeriaceae</taxon>
        <taxon>Apodospora</taxon>
    </lineage>
</organism>
<comment type="caution">
    <text evidence="2">The sequence shown here is derived from an EMBL/GenBank/DDBJ whole genome shotgun (WGS) entry which is preliminary data.</text>
</comment>
<gene>
    <name evidence="2" type="ORF">B0H66DRAFT_106856</name>
</gene>
<sequence length="344" mass="37713">MVSLEQIRSSNSQIATALPPGLVAVFVGATGGIGETSMKQFAKNAVKPRIYFIGRSKESGNRIRKELLKLNPEGEYFFFSVDASLLRAVDDVCRQIEEHECQKDTAINLLFLSTGTLVSGDTEEGLPLALAVSYYARMRFIVNLMPLIQNASHLRRVVSVFAGTKEGAVDTNDLQCRSVSMFTSRGHFSSMMTFALEGIAKKAPSVSFVHDFPGMVKTNFGSDVKGVMFTVLRAVWNAFFFVVGPFVSTPFDEAGERQVYFSTSGRFPAGGQGGVPLPKDVEVAFGTDGKTGSGIYSIDNHGESAPPETQQLLDKMRKEGTAEKVWSFVEEEFVRITGIRALRW</sequence>
<dbReference type="AlphaFoldDB" id="A0AAE0IHB2"/>
<dbReference type="GO" id="GO:0016491">
    <property type="term" value="F:oxidoreductase activity"/>
    <property type="evidence" value="ECO:0007669"/>
    <property type="project" value="UniProtKB-KW"/>
</dbReference>
<dbReference type="Gene3D" id="3.40.50.720">
    <property type="entry name" value="NAD(P)-binding Rossmann-like Domain"/>
    <property type="match status" value="1"/>
</dbReference>
<accession>A0AAE0IHB2</accession>
<keyword evidence="3" id="KW-1185">Reference proteome</keyword>
<evidence type="ECO:0000313" key="2">
    <source>
        <dbReference type="EMBL" id="KAK3324908.1"/>
    </source>
</evidence>
<dbReference type="PANTHER" id="PTHR47534">
    <property type="entry name" value="YALI0E05731P"/>
    <property type="match status" value="1"/>
</dbReference>